<dbReference type="PANTHER" id="PTHR24320">
    <property type="entry name" value="RETINOL DEHYDROGENASE"/>
    <property type="match status" value="1"/>
</dbReference>
<dbReference type="InParanoid" id="A0A165D8F7"/>
<gene>
    <name evidence="3" type="ORF">LAESUDRAFT_761178</name>
</gene>
<dbReference type="Proteomes" id="UP000076871">
    <property type="component" value="Unassembled WGS sequence"/>
</dbReference>
<sequence>MRAVLPTLKRTAGERNSDVRIVHPSSKEHFNAPNDVHLRNAEDFNVKYKDYSLAQYQRYSLTKLTEIVFVKELHRRLNAEGVPIIVMAIHPGVVNTEGVQKYAHSVGPIFFPIYSFITNAFYEHLEKGSYARHLLLYSIGPAVHAELSIFHGVHVISSGMVCKPSRWAEGPELPKEL</sequence>
<comment type="similarity">
    <text evidence="1">Belongs to the short-chain dehydrogenases/reductases (SDR) family.</text>
</comment>
<evidence type="ECO:0000313" key="4">
    <source>
        <dbReference type="Proteomes" id="UP000076871"/>
    </source>
</evidence>
<evidence type="ECO:0000313" key="3">
    <source>
        <dbReference type="EMBL" id="KZT04328.1"/>
    </source>
</evidence>
<evidence type="ECO:0008006" key="5">
    <source>
        <dbReference type="Google" id="ProtNLM"/>
    </source>
</evidence>
<name>A0A165D8F7_9APHY</name>
<dbReference type="AlphaFoldDB" id="A0A165D8F7"/>
<dbReference type="EMBL" id="KV427637">
    <property type="protein sequence ID" value="KZT04328.1"/>
    <property type="molecule type" value="Genomic_DNA"/>
</dbReference>
<evidence type="ECO:0000256" key="1">
    <source>
        <dbReference type="ARBA" id="ARBA00006484"/>
    </source>
</evidence>
<organism evidence="3 4">
    <name type="scientific">Laetiporus sulphureus 93-53</name>
    <dbReference type="NCBI Taxonomy" id="1314785"/>
    <lineage>
        <taxon>Eukaryota</taxon>
        <taxon>Fungi</taxon>
        <taxon>Dikarya</taxon>
        <taxon>Basidiomycota</taxon>
        <taxon>Agaricomycotina</taxon>
        <taxon>Agaricomycetes</taxon>
        <taxon>Polyporales</taxon>
        <taxon>Laetiporus</taxon>
    </lineage>
</organism>
<evidence type="ECO:0000256" key="2">
    <source>
        <dbReference type="ARBA" id="ARBA00023002"/>
    </source>
</evidence>
<keyword evidence="2" id="KW-0560">Oxidoreductase</keyword>
<dbReference type="STRING" id="1314785.A0A165D8F7"/>
<dbReference type="InterPro" id="IPR036291">
    <property type="entry name" value="NAD(P)-bd_dom_sf"/>
</dbReference>
<keyword evidence="4" id="KW-1185">Reference proteome</keyword>
<protein>
    <recommendedName>
        <fullName evidence="5">NAD(P)-binding protein</fullName>
    </recommendedName>
</protein>
<dbReference type="Gene3D" id="3.40.50.720">
    <property type="entry name" value="NAD(P)-binding Rossmann-like Domain"/>
    <property type="match status" value="1"/>
</dbReference>
<dbReference type="GO" id="GO:0016491">
    <property type="term" value="F:oxidoreductase activity"/>
    <property type="evidence" value="ECO:0007669"/>
    <property type="project" value="UniProtKB-KW"/>
</dbReference>
<dbReference type="OrthoDB" id="191139at2759"/>
<accession>A0A165D8F7</accession>
<dbReference type="RefSeq" id="XP_040762068.1">
    <property type="nucleotide sequence ID" value="XM_040912873.1"/>
</dbReference>
<reference evidence="3 4" key="1">
    <citation type="journal article" date="2016" name="Mol. Biol. Evol.">
        <title>Comparative Genomics of Early-Diverging Mushroom-Forming Fungi Provides Insights into the Origins of Lignocellulose Decay Capabilities.</title>
        <authorList>
            <person name="Nagy L.G."/>
            <person name="Riley R."/>
            <person name="Tritt A."/>
            <person name="Adam C."/>
            <person name="Daum C."/>
            <person name="Floudas D."/>
            <person name="Sun H."/>
            <person name="Yadav J.S."/>
            <person name="Pangilinan J."/>
            <person name="Larsson K.H."/>
            <person name="Matsuura K."/>
            <person name="Barry K."/>
            <person name="Labutti K."/>
            <person name="Kuo R."/>
            <person name="Ohm R.A."/>
            <person name="Bhattacharya S.S."/>
            <person name="Shirouzu T."/>
            <person name="Yoshinaga Y."/>
            <person name="Martin F.M."/>
            <person name="Grigoriev I.V."/>
            <person name="Hibbett D.S."/>
        </authorList>
    </citation>
    <scope>NUCLEOTIDE SEQUENCE [LARGE SCALE GENOMIC DNA]</scope>
    <source>
        <strain evidence="3 4">93-53</strain>
    </source>
</reference>
<dbReference type="PANTHER" id="PTHR24320:SF148">
    <property type="entry name" value="NAD(P)-BINDING ROSSMANN-FOLD SUPERFAMILY PROTEIN"/>
    <property type="match status" value="1"/>
</dbReference>
<proteinExistence type="inferred from homology"/>
<dbReference type="SUPFAM" id="SSF51735">
    <property type="entry name" value="NAD(P)-binding Rossmann-fold domains"/>
    <property type="match status" value="1"/>
</dbReference>
<dbReference type="GeneID" id="63829901"/>